<name>A0A6M0K1S8_9GAMM</name>
<keyword evidence="3" id="KW-1185">Reference proteome</keyword>
<dbReference type="InterPro" id="IPR009057">
    <property type="entry name" value="Homeodomain-like_sf"/>
</dbReference>
<protein>
    <submittedName>
        <fullName evidence="2">IS630 family transposase</fullName>
    </submittedName>
</protein>
<comment type="caution">
    <text evidence="2">The sequence shown here is derived from an EMBL/GenBank/DDBJ whole genome shotgun (WGS) entry which is preliminary data.</text>
</comment>
<dbReference type="RefSeq" id="WP_209262406.1">
    <property type="nucleotide sequence ID" value="NZ_JAAIJQ010000037.1"/>
</dbReference>
<evidence type="ECO:0000256" key="1">
    <source>
        <dbReference type="SAM" id="MobiDB-lite"/>
    </source>
</evidence>
<feature type="compositionally biased region" description="Basic and acidic residues" evidence="1">
    <location>
        <begin position="133"/>
        <end position="150"/>
    </location>
</feature>
<organism evidence="2 3">
    <name type="scientific">Thiorhodococcus minor</name>
    <dbReference type="NCBI Taxonomy" id="57489"/>
    <lineage>
        <taxon>Bacteria</taxon>
        <taxon>Pseudomonadati</taxon>
        <taxon>Pseudomonadota</taxon>
        <taxon>Gammaproteobacteria</taxon>
        <taxon>Chromatiales</taxon>
        <taxon>Chromatiaceae</taxon>
        <taxon>Thiorhodococcus</taxon>
    </lineage>
</organism>
<dbReference type="Proteomes" id="UP000483379">
    <property type="component" value="Unassembled WGS sequence"/>
</dbReference>
<evidence type="ECO:0000313" key="2">
    <source>
        <dbReference type="EMBL" id="NEV62863.1"/>
    </source>
</evidence>
<feature type="region of interest" description="Disordered" evidence="1">
    <location>
        <begin position="127"/>
        <end position="150"/>
    </location>
</feature>
<feature type="non-terminal residue" evidence="2">
    <location>
        <position position="150"/>
    </location>
</feature>
<dbReference type="AlphaFoldDB" id="A0A6M0K1S8"/>
<reference evidence="2 3" key="1">
    <citation type="submission" date="2020-02" db="EMBL/GenBank/DDBJ databases">
        <title>Genome sequences of Thiorhodococcus mannitoliphagus and Thiorhodococcus minor, purple sulfur photosynthetic bacteria in the gammaproteobacterial family, Chromatiaceae.</title>
        <authorList>
            <person name="Aviles F.A."/>
            <person name="Meyer T.E."/>
            <person name="Kyndt J.A."/>
        </authorList>
    </citation>
    <scope>NUCLEOTIDE SEQUENCE [LARGE SCALE GENOMIC DNA]</scope>
    <source>
        <strain evidence="2 3">DSM 11518</strain>
    </source>
</reference>
<sequence>MKRIKRLRYEHEHPRVRLRMEVLWLKSQDLEHQEICRLAGVSSNTLRKYLRLFQEGGIEKLSELNFYGPTSELERHRFRLEAYFRKHPPATLNEAAAKIEELTGLKRSPSAVGRFLNALGMAPRRVGTIPSKADPEKQETFRVNELEPRL</sequence>
<accession>A0A6M0K1S8</accession>
<dbReference type="SUPFAM" id="SSF46689">
    <property type="entry name" value="Homeodomain-like"/>
    <property type="match status" value="1"/>
</dbReference>
<proteinExistence type="predicted"/>
<dbReference type="EMBL" id="JAAIJQ010000037">
    <property type="protein sequence ID" value="NEV62863.1"/>
    <property type="molecule type" value="Genomic_DNA"/>
</dbReference>
<dbReference type="Pfam" id="PF13384">
    <property type="entry name" value="HTH_23"/>
    <property type="match status" value="1"/>
</dbReference>
<gene>
    <name evidence="2" type="ORF">G3446_13340</name>
</gene>
<evidence type="ECO:0000313" key="3">
    <source>
        <dbReference type="Proteomes" id="UP000483379"/>
    </source>
</evidence>